<dbReference type="SMART" id="SM00822">
    <property type="entry name" value="PKS_KR"/>
    <property type="match status" value="2"/>
</dbReference>
<dbReference type="PROSITE" id="PS50075">
    <property type="entry name" value="CARRIER"/>
    <property type="match status" value="2"/>
</dbReference>
<feature type="region of interest" description="Disordered" evidence="7">
    <location>
        <begin position="2471"/>
        <end position="2497"/>
    </location>
</feature>
<accession>A0A5D0TYC7</accession>
<feature type="domain" description="Ketosynthase family 3 (KS3)" evidence="9">
    <location>
        <begin position="37"/>
        <end position="463"/>
    </location>
</feature>
<sequence>MNDETSNADKLRAYLRRATNDLKVAHRRIRETEDRDSAPIAIVAMSCRFPGDVTTPEELWDLVARGGDAIGAFPSGRGWDVEDLFDPDPDRPGRTYTRHGGFLYDAAEFDAGLFGISPREALAADPQQRLLLETSWEAFERAGLDRAALRGGRTGVFTGVISQSYAPRRDEIPDDVGGYLLTGNTSSVASGRIAYTFGLEGPAITVDTACSSSLVAIHLAVRALRRGECDLALAGGATVMAAPDVFVEFSRQRGLSPDGRCRAFSDAADGTGFAEGVGLLVLERLSAAERAGHPVLAVIRGSAVNQDGASNGLTAPNGPSQERVIREALADARVSPAGIDAVEGHGTGTTLGDPIEIRALMSAYGAERPADRPLWLGSVKSNIGHTQAAAGVAGVIKMVMAMRDRTLPRTLHADRPTRHVDWAGRPVSLLSEERSWPRGDRPRRAAVSSFGVSGTNAHIILEEAGEPAPVDETEHAGTGAQAVAWPVSGRGETALRAHAGRLRDRIEADPGLAPSDVARTLARRTPLDDRAVVVGEDRDELLRGLSALAAGEPAPNLIRGTADTDRVNGGGTVFVFPGQGSQWLGMGLGLLEASPAFARYLKDCAEALEPHTGWNLIDVLRQTPGAPTLDRVDVVQPALFAVMVSLAHLWRSLGIEPDAVIGHSQGEIAAAHTAGALTLSDAARIVALRSHALLDITGHGGMVSLALPAYQAAQLLAPYGDRLTIAATNGPTTTVISGDASALDDLLTVCETRDIRARRIPVDYASHSPHVDALTDHLRQILGGITPQPPQIPFYSTLTTTPHTRFDTDYWIQNLRQPVQFQQTVHTLLEHGHHTFVECSPHPVLTAPIAETAEHFGDAAGQVTATGTLRRDDDTWPRVLASLADLHTHGTAVDWTGLPGAERGRLVGLPTYPFQRRSYWLTPSAAGGDVTTAGLADVGHPLLRAAVELADNGDLVLTGRISARTHPWLADHTVGGRILLPGTAFVELALHAADLAGCDEVEELTLHAPLVLPENGTVRLQIVVTAEGEHGRREVRVHSGRADGSGNGPWVHHASGTLLRAAAGEPEEGPAAWPPPGAEPVDVRDLYPQLAERGLGYGPAFQNVTAAWRDGETLYAAATLPEDRRSDGFGIHPALLDAALHPLAARGDTGRIMLPFSWTGVRLHAAQASSVRVRLAPAGADAVAVAVTDPAGAPVFTARSLVVRGVEADRVGAASAASDPLLRLAWRPLPPSASPEPPAPRTAVLGEDVFGFGVPVVQDLDAASDADLVLAPVPPGQDVRAATGAVLRLLQDWPTGDPQARLAVVTRGAVRADGGERGGDPAAAAVWGLVRSAQSESPGRFALIDLDDVPAPGTLGALPEDEPQVALRRGRAYVPRLVPAGNDDLLKPPADEPWRLTVAEPGTVENLAPRPALETARPLADGEVRVGVRAAGVNFRDVLIALGVYPGEARIGSEIAGVVLETGPGADDLRPGDRVMGMADGGTGPIAVTDRRLLAPVPDGWTFAQAATVPVAFLTAYHGLFDLAGLSAGESVLVHAAAGGVGMAAVQLARHRGAEVFATASPAKHAVLREQGLERIASSRTTEFADLFLEATGGRGVDVVLNSLTGEHVDASLRLLPSGGRFVEIGKADVRDPADITGVDYRAFDLIDAGPDRIAEMLAELVPLFAAGALRPLPLTAWDVRAAREAFRHVAQARHTGKVVLTVPAPLDPAGTVLVTGGTGTLGALTARHLVTRHGVRRLVLAGRSGLASKGAAELAAALRDLGAEVEIAACDVADRDALAALLAAIPAERPLTAVVHAAGTLADGTIGSLTPDRLDAVLRPKADAASHLHELTRDLDLAAFVLYSSVAAVLGNPGQGNYAAANAFLDRLAEARRREGLAATSIGWGLWEETSDLTGSLDSDGRARLRRGGLLPLPTDAALALLDAALADGSAAVTAVRFDASRLRGRAPAPVLRELAGRPARRSAAGEGAATSLRERLAAVPEADRREIVLGLVRREAAAVLGHTGTDAISASRPFKETGFDSLTAVELRNRLSAATGLRLPATLVFDHPNPAALAAHVLAEAAGDAAAPAAPVPARAAASDDDEPIAIIGMACRYPGGVTGPDDLWEVLAAGRHTITDFPGDRGWDLDRFFDADPERHGTSYTRKGGFLDGADRFDAAFFNISPREATAIDPQQRLLLETAWEAIENARIDPSSLGGSATGVFTGVIAQQYAPRRHSGFEDLEGYFVTGNTGSVASGRIAYTLGLEGPAVTVDTACSSSLVAMHLAARALRAGECALALAGGATVMATPSIFVEFSRQRGLAADGHCKPFAAAADGTAFAEGAGLVLLERLSDARRLGHPVLAVIRASAINQDGASNGLTAPNGPSQERLIHRALADAGLGTDDVDVVEAHGTGTTLGDPIEAQALINTYGRHRDPGKPLWLGSIKSNIGHTQAAAGVAGVIKMALALQHGTLPATLNIDAPSPHVDWSAGAVSPLTEPRPWPRGDRPRRGAVSSFGISGTNCHIIIEEPPAAPDEASAATEPAPGSMLPVSGRTEEALRAQAVRLRAHLARHPELELAAVSRTLATGRAHLPHRAVVVGEDREEILRALSALAAGEPAPNLIQGTAAEGDHGAGRTVFVFPGQGSQWPGMGLGLLDTSPVFAQHMRACAQALRPHVDWDLIDVLRQTPGAPTLDRVDVVQPALFAVMASLAHLWRSLGVHPDAVVGHSQGEIAAAYTAGALSLPDAARIVALRSQALLTITGHGGMASISLAADQVTQLLAPYDGRLTIAAANGPTTTVISGDAPALDDLLTTCETRDIRARRIPVDYASHSPHVDALTDHLRQILGGITPQPPQIPFYSTLTTTPHTHLDTDYWINNLRQPVQFQQTIHTLLEDGHHTFVECSPHPALTSPTTETAETADRRVTATGTLRRNDDTWTRVHASLAHLHTHGATLDWRRLAPSARTTDLPTYPFQRTRYWLDSRETGDAAGLGLEVAGHPLLGAATELPEDRGVLLTGTLSAATHPWLADHAVDGTVLLPGAALVELALEAGRRCGHDAVAELTLEAPLLLPDQGAVQIQVNVGETGERGRPVSVHSRPSDGVSWTRHATGTLTDDTPAEDAVTDAVWPPEGAVPVELDDLYPRLADRGYEYGPRFQGLKAAWRRGGEVFAEVAVPEPSPGGFGVDPALLDAALQPLALEALEDGGDDGSVRLPFVWSGVRRHADGPTAARVRLAPAGEDTVTVRVADTSGRPVLSVEALTIRSVSRERTMTGSGDTLYHVEWRRASGSGSPPSGETVLLGGEAGARDGRTVHGDLSGLRAALDGGVPAPAVALWTVSSQPGEDPASAARRTAAETLALLQDWLADERLSRTRLVAVTRGATAALPGETVADPAAAAVWGLLRTAQNEHPGRFGLLDADDADPARWPVPLTADEPQLALRDGTAYVPRLAPLTAPAAPGMAADPDCTVLITGGTGALGALLARHLVVSHGVRTLLLVSRRGPDAPGAADLARELTELGAKPRIAACDVGDRDALAELLASIPPEHPLRSVVHTAGALDDGVLTGQAPERIAAVLRPKAEAAWHLHELTRDADLASFVLFSSAAGVLGNPGQGGYAAANACLDALAQHRAALGLPATSIAWGLWAGSEGAEGMAGGLDAADRRRLRRHGLLPLPVKRGLALYDAALAAGRPDVAAVRLDLVALRGGTGDPPAILSGLVRRAARAVQDPAGAPRLAERLAGRSARERRGLLLDVVREHVGAVLGRSDAGAIDADGAFKELGFDSLTAVELRNSLAAATGLRLPAMLVFDHPNPGALAGYLAGELAPAPEEGLPAVLAELDRLEATLTASTVVDDARPEITIRLRGLLARWTDGGSPGAAPADVGGRLREASAAEVLDFIDKELGRALS</sequence>
<dbReference type="InterPro" id="IPR055123">
    <property type="entry name" value="SpnB-like_Rossmann"/>
</dbReference>
<keyword evidence="2" id="KW-0597">Phosphoprotein</keyword>
<dbReference type="InterPro" id="IPR036291">
    <property type="entry name" value="NAD(P)-bd_dom_sf"/>
</dbReference>
<name>A0A5D0TYC7_9ACTN</name>
<dbReference type="InterPro" id="IPR020807">
    <property type="entry name" value="PKS_DH"/>
</dbReference>
<feature type="domain" description="Carrier" evidence="8">
    <location>
        <begin position="3728"/>
        <end position="3803"/>
    </location>
</feature>
<dbReference type="Gene3D" id="3.40.50.720">
    <property type="entry name" value="NAD(P)-binding Rossmann-like Domain"/>
    <property type="match status" value="2"/>
</dbReference>
<dbReference type="InterPro" id="IPR049900">
    <property type="entry name" value="PKS_mFAS_DH"/>
</dbReference>
<evidence type="ECO:0000256" key="3">
    <source>
        <dbReference type="ARBA" id="ARBA00022679"/>
    </source>
</evidence>
<dbReference type="Pfam" id="PF08240">
    <property type="entry name" value="ADH_N"/>
    <property type="match status" value="1"/>
</dbReference>
<protein>
    <submittedName>
        <fullName evidence="11">SDR family NAD(P)-dependent oxidoreductase</fullName>
    </submittedName>
</protein>
<dbReference type="InterPro" id="IPR016035">
    <property type="entry name" value="Acyl_Trfase/lysoPLipase"/>
</dbReference>
<dbReference type="Gene3D" id="3.30.70.3290">
    <property type="match status" value="2"/>
</dbReference>
<evidence type="ECO:0000256" key="2">
    <source>
        <dbReference type="ARBA" id="ARBA00022553"/>
    </source>
</evidence>
<feature type="active site" description="Proton donor; for dehydratase activity" evidence="6">
    <location>
        <position position="3172"/>
    </location>
</feature>
<dbReference type="Gene3D" id="3.90.180.10">
    <property type="entry name" value="Medium-chain alcohol dehydrogenases, catalytic domain"/>
    <property type="match status" value="1"/>
</dbReference>
<evidence type="ECO:0000256" key="4">
    <source>
        <dbReference type="ARBA" id="ARBA00023268"/>
    </source>
</evidence>
<dbReference type="PROSITE" id="PS52004">
    <property type="entry name" value="KS3_2"/>
    <property type="match status" value="2"/>
</dbReference>
<dbReference type="PROSITE" id="PS52019">
    <property type="entry name" value="PKS_MFAS_DH"/>
    <property type="match status" value="2"/>
</dbReference>
<dbReference type="InterPro" id="IPR009081">
    <property type="entry name" value="PP-bd_ACP"/>
</dbReference>
<dbReference type="SMART" id="SM01294">
    <property type="entry name" value="PKS_PP_betabranch"/>
    <property type="match status" value="2"/>
</dbReference>
<evidence type="ECO:0000256" key="7">
    <source>
        <dbReference type="SAM" id="MobiDB-lite"/>
    </source>
</evidence>
<dbReference type="Proteomes" id="UP000322634">
    <property type="component" value="Unassembled WGS sequence"/>
</dbReference>
<dbReference type="FunFam" id="3.40.50.720:FF:000209">
    <property type="entry name" value="Polyketide synthase Pks12"/>
    <property type="match status" value="1"/>
</dbReference>
<evidence type="ECO:0000256" key="6">
    <source>
        <dbReference type="PROSITE-ProRule" id="PRU01363"/>
    </source>
</evidence>
<dbReference type="Pfam" id="PF21089">
    <property type="entry name" value="PKS_DH_N"/>
    <property type="match status" value="2"/>
</dbReference>
<feature type="domain" description="Ketosynthase family 3 (KS3)" evidence="9">
    <location>
        <begin position="2084"/>
        <end position="2510"/>
    </location>
</feature>
<feature type="active site" description="Proton acceptor; for dehydratase activity" evidence="6">
    <location>
        <position position="3012"/>
    </location>
</feature>
<dbReference type="InterPro" id="IPR057326">
    <property type="entry name" value="KR_dom"/>
</dbReference>
<dbReference type="FunFam" id="1.10.1200.10:FF:000007">
    <property type="entry name" value="Probable polyketide synthase pks17"/>
    <property type="match status" value="2"/>
</dbReference>
<dbReference type="GO" id="GO:0006633">
    <property type="term" value="P:fatty acid biosynthetic process"/>
    <property type="evidence" value="ECO:0007669"/>
    <property type="project" value="InterPro"/>
</dbReference>
<dbReference type="PANTHER" id="PTHR43775">
    <property type="entry name" value="FATTY ACID SYNTHASE"/>
    <property type="match status" value="1"/>
</dbReference>
<dbReference type="Gene3D" id="3.40.366.10">
    <property type="entry name" value="Malonyl-Coenzyme A Acyl Carrier Protein, domain 2"/>
    <property type="match status" value="2"/>
</dbReference>
<dbReference type="InterPro" id="IPR014031">
    <property type="entry name" value="Ketoacyl_synth_C"/>
</dbReference>
<evidence type="ECO:0000313" key="12">
    <source>
        <dbReference type="Proteomes" id="UP000322634"/>
    </source>
</evidence>
<dbReference type="PROSITE" id="PS00606">
    <property type="entry name" value="KS3_1"/>
    <property type="match status" value="2"/>
</dbReference>
<dbReference type="SUPFAM" id="SSF53901">
    <property type="entry name" value="Thiolase-like"/>
    <property type="match status" value="2"/>
</dbReference>
<dbReference type="InterPro" id="IPR006162">
    <property type="entry name" value="Ppantetheine_attach_site"/>
</dbReference>
<dbReference type="InterPro" id="IPR011032">
    <property type="entry name" value="GroES-like_sf"/>
</dbReference>
<dbReference type="InterPro" id="IPR002364">
    <property type="entry name" value="Quin_OxRdtase/zeta-crystal_CS"/>
</dbReference>
<evidence type="ECO:0000259" key="9">
    <source>
        <dbReference type="PROSITE" id="PS52004"/>
    </source>
</evidence>
<dbReference type="SUPFAM" id="SSF52151">
    <property type="entry name" value="FabD/lysophospholipase-like"/>
    <property type="match status" value="2"/>
</dbReference>
<evidence type="ECO:0000256" key="5">
    <source>
        <dbReference type="ARBA" id="ARBA00023315"/>
    </source>
</evidence>
<dbReference type="InterPro" id="IPR050091">
    <property type="entry name" value="PKS_NRPS_Biosynth_Enz"/>
</dbReference>
<evidence type="ECO:0000313" key="11">
    <source>
        <dbReference type="EMBL" id="TYC10312.1"/>
    </source>
</evidence>
<dbReference type="SMART" id="SM00823">
    <property type="entry name" value="PKS_PP"/>
    <property type="match status" value="2"/>
</dbReference>
<dbReference type="InterPro" id="IPR042104">
    <property type="entry name" value="PKS_dehydratase_sf"/>
</dbReference>
<dbReference type="Pfam" id="PF13602">
    <property type="entry name" value="ADH_zinc_N_2"/>
    <property type="match status" value="1"/>
</dbReference>
<feature type="region of interest" description="N-terminal hotdog fold" evidence="6">
    <location>
        <begin position="2980"/>
        <end position="3101"/>
    </location>
</feature>
<feature type="domain" description="PKS/mFAS DH" evidence="10">
    <location>
        <begin position="940"/>
        <end position="1212"/>
    </location>
</feature>
<dbReference type="Gene3D" id="3.40.47.10">
    <property type="match status" value="2"/>
</dbReference>
<dbReference type="FunFam" id="3.90.180.10:FF:000032">
    <property type="entry name" value="Probable polyketide synthase pks1"/>
    <property type="match status" value="1"/>
</dbReference>
<dbReference type="SMART" id="SM00827">
    <property type="entry name" value="PKS_AT"/>
    <property type="match status" value="2"/>
</dbReference>
<dbReference type="InterPro" id="IPR013968">
    <property type="entry name" value="PKS_KR"/>
</dbReference>
<dbReference type="Gene3D" id="3.10.129.110">
    <property type="entry name" value="Polyketide synthase dehydratase"/>
    <property type="match status" value="2"/>
</dbReference>
<dbReference type="FunFam" id="3.40.366.10:FF:000002">
    <property type="entry name" value="Probable polyketide synthase 2"/>
    <property type="match status" value="2"/>
</dbReference>
<dbReference type="InterPro" id="IPR032821">
    <property type="entry name" value="PKS_assoc"/>
</dbReference>
<feature type="region of interest" description="C-terminal hotdog fold" evidence="6">
    <location>
        <begin position="1078"/>
        <end position="1212"/>
    </location>
</feature>
<dbReference type="FunFam" id="3.40.47.10:FF:000019">
    <property type="entry name" value="Polyketide synthase type I"/>
    <property type="match status" value="2"/>
</dbReference>
<dbReference type="InterPro" id="IPR049551">
    <property type="entry name" value="PKS_DH_C"/>
</dbReference>
<reference evidence="11 12" key="1">
    <citation type="submission" date="2019-08" db="EMBL/GenBank/DDBJ databases">
        <title>Actinomadura sp. nov. CYP1-5 isolated from mountain soil.</title>
        <authorList>
            <person name="Songsumanus A."/>
            <person name="Kuncharoen N."/>
            <person name="Kudo T."/>
            <person name="Yuki M."/>
            <person name="Igarashi Y."/>
            <person name="Tanasupawat S."/>
        </authorList>
    </citation>
    <scope>NUCLEOTIDE SEQUENCE [LARGE SCALE GENOMIC DNA]</scope>
    <source>
        <strain evidence="11 12">GKU157</strain>
    </source>
</reference>
<dbReference type="GO" id="GO:0004312">
    <property type="term" value="F:fatty acid synthase activity"/>
    <property type="evidence" value="ECO:0007669"/>
    <property type="project" value="TreeGrafter"/>
</dbReference>
<dbReference type="InterPro" id="IPR020806">
    <property type="entry name" value="PKS_PP-bd"/>
</dbReference>
<dbReference type="OrthoDB" id="4537517at2"/>
<dbReference type="PROSITE" id="PS01162">
    <property type="entry name" value="QOR_ZETA_CRYSTAL"/>
    <property type="match status" value="1"/>
</dbReference>
<dbReference type="InterPro" id="IPR020843">
    <property type="entry name" value="ER"/>
</dbReference>
<evidence type="ECO:0000259" key="8">
    <source>
        <dbReference type="PROSITE" id="PS50075"/>
    </source>
</evidence>
<dbReference type="InterPro" id="IPR001227">
    <property type="entry name" value="Ac_transferase_dom_sf"/>
</dbReference>
<dbReference type="InterPro" id="IPR014030">
    <property type="entry name" value="Ketoacyl_synth_N"/>
</dbReference>
<dbReference type="RefSeq" id="WP_148353565.1">
    <property type="nucleotide sequence ID" value="NZ_VSFF01000012.1"/>
</dbReference>
<proteinExistence type="predicted"/>
<keyword evidence="4" id="KW-0511">Multifunctional enzyme</keyword>
<dbReference type="SUPFAM" id="SSF47336">
    <property type="entry name" value="ACP-like"/>
    <property type="match status" value="2"/>
</dbReference>
<dbReference type="GO" id="GO:0031177">
    <property type="term" value="F:phosphopantetheine binding"/>
    <property type="evidence" value="ECO:0007669"/>
    <property type="project" value="InterPro"/>
</dbReference>
<dbReference type="PROSITE" id="PS00012">
    <property type="entry name" value="PHOSPHOPANTETHEINE"/>
    <property type="match status" value="2"/>
</dbReference>
<dbReference type="CDD" id="cd08956">
    <property type="entry name" value="KR_3_FAS_SDR_x"/>
    <property type="match status" value="2"/>
</dbReference>
<dbReference type="Pfam" id="PF22953">
    <property type="entry name" value="SpnB_Rossmann"/>
    <property type="match status" value="2"/>
</dbReference>
<feature type="domain" description="Carrier" evidence="8">
    <location>
        <begin position="1988"/>
        <end position="2063"/>
    </location>
</feature>
<dbReference type="Pfam" id="PF00109">
    <property type="entry name" value="ketoacyl-synt"/>
    <property type="match status" value="2"/>
</dbReference>
<keyword evidence="5" id="KW-0012">Acyltransferase</keyword>
<feature type="active site" description="Proton donor; for dehydratase activity" evidence="6">
    <location>
        <position position="1137"/>
    </location>
</feature>
<dbReference type="InterPro" id="IPR036736">
    <property type="entry name" value="ACP-like_sf"/>
</dbReference>
<keyword evidence="1" id="KW-0596">Phosphopantetheine</keyword>
<dbReference type="InterPro" id="IPR020841">
    <property type="entry name" value="PKS_Beta-ketoAc_synthase_dom"/>
</dbReference>
<feature type="region of interest" description="N-terminal hotdog fold" evidence="6">
    <location>
        <begin position="940"/>
        <end position="1065"/>
    </location>
</feature>
<dbReference type="GO" id="GO:0008270">
    <property type="term" value="F:zinc ion binding"/>
    <property type="evidence" value="ECO:0007669"/>
    <property type="project" value="InterPro"/>
</dbReference>
<dbReference type="InterPro" id="IPR049552">
    <property type="entry name" value="PKS_DH_N"/>
</dbReference>
<dbReference type="InterPro" id="IPR016039">
    <property type="entry name" value="Thiolase-like"/>
</dbReference>
<dbReference type="Pfam" id="PF00698">
    <property type="entry name" value="Acyl_transf_1"/>
    <property type="match status" value="2"/>
</dbReference>
<dbReference type="GO" id="GO:0004315">
    <property type="term" value="F:3-oxoacyl-[acyl-carrier-protein] synthase activity"/>
    <property type="evidence" value="ECO:0007669"/>
    <property type="project" value="InterPro"/>
</dbReference>
<keyword evidence="3" id="KW-0808">Transferase</keyword>
<dbReference type="Pfam" id="PF16197">
    <property type="entry name" value="KAsynt_C_assoc"/>
    <property type="match status" value="2"/>
</dbReference>
<dbReference type="Pfam" id="PF08659">
    <property type="entry name" value="KR"/>
    <property type="match status" value="2"/>
</dbReference>
<dbReference type="InterPro" id="IPR018201">
    <property type="entry name" value="Ketoacyl_synth_AS"/>
</dbReference>
<feature type="domain" description="PKS/mFAS DH" evidence="10">
    <location>
        <begin position="2980"/>
        <end position="3252"/>
    </location>
</feature>
<dbReference type="InterPro" id="IPR013154">
    <property type="entry name" value="ADH-like_N"/>
</dbReference>
<dbReference type="CDD" id="cd05195">
    <property type="entry name" value="enoyl_red"/>
    <property type="match status" value="1"/>
</dbReference>
<dbReference type="Pfam" id="PF14765">
    <property type="entry name" value="PS-DH"/>
    <property type="match status" value="2"/>
</dbReference>
<evidence type="ECO:0000259" key="10">
    <source>
        <dbReference type="PROSITE" id="PS52019"/>
    </source>
</evidence>
<dbReference type="SMART" id="SM00826">
    <property type="entry name" value="PKS_DH"/>
    <property type="match status" value="2"/>
</dbReference>
<evidence type="ECO:0000256" key="1">
    <source>
        <dbReference type="ARBA" id="ARBA00022450"/>
    </source>
</evidence>
<dbReference type="InterPro" id="IPR014043">
    <property type="entry name" value="Acyl_transferase_dom"/>
</dbReference>
<dbReference type="SUPFAM" id="SSF55048">
    <property type="entry name" value="Probable ACP-binding domain of malonyl-CoA ACP transacylase"/>
    <property type="match status" value="2"/>
</dbReference>
<dbReference type="InterPro" id="IPR016036">
    <property type="entry name" value="Malonyl_transacylase_ACP-bd"/>
</dbReference>
<dbReference type="Gene3D" id="3.40.50.11460">
    <property type="match status" value="1"/>
</dbReference>
<comment type="caution">
    <text evidence="11">The sequence shown here is derived from an EMBL/GenBank/DDBJ whole genome shotgun (WGS) entry which is preliminary data.</text>
</comment>
<dbReference type="GO" id="GO:0016491">
    <property type="term" value="F:oxidoreductase activity"/>
    <property type="evidence" value="ECO:0007669"/>
    <property type="project" value="InterPro"/>
</dbReference>
<dbReference type="SMART" id="SM00829">
    <property type="entry name" value="PKS_ER"/>
    <property type="match status" value="1"/>
</dbReference>
<organism evidence="11 12">
    <name type="scientific">Actinomadura syzygii</name>
    <dbReference type="NCBI Taxonomy" id="1427538"/>
    <lineage>
        <taxon>Bacteria</taxon>
        <taxon>Bacillati</taxon>
        <taxon>Actinomycetota</taxon>
        <taxon>Actinomycetes</taxon>
        <taxon>Streptosporangiales</taxon>
        <taxon>Thermomonosporaceae</taxon>
        <taxon>Actinomadura</taxon>
    </lineage>
</organism>
<gene>
    <name evidence="11" type="ORF">FXF65_30780</name>
</gene>
<dbReference type="EMBL" id="VSFF01000012">
    <property type="protein sequence ID" value="TYC10312.1"/>
    <property type="molecule type" value="Genomic_DNA"/>
</dbReference>
<dbReference type="Pfam" id="PF02801">
    <property type="entry name" value="Ketoacyl-synt_C"/>
    <property type="match status" value="2"/>
</dbReference>
<feature type="active site" description="Proton acceptor; for dehydratase activity" evidence="6">
    <location>
        <position position="972"/>
    </location>
</feature>
<dbReference type="SMART" id="SM00825">
    <property type="entry name" value="PKS_KS"/>
    <property type="match status" value="2"/>
</dbReference>
<feature type="region of interest" description="C-terminal hotdog fold" evidence="6">
    <location>
        <begin position="3114"/>
        <end position="3252"/>
    </location>
</feature>
<keyword evidence="12" id="KW-1185">Reference proteome</keyword>
<dbReference type="Pfam" id="PF00550">
    <property type="entry name" value="PP-binding"/>
    <property type="match status" value="2"/>
</dbReference>
<dbReference type="PANTHER" id="PTHR43775:SF51">
    <property type="entry name" value="INACTIVE PHENOLPHTHIOCEROL SYNTHESIS POLYKETIDE SYNTHASE TYPE I PKS1-RELATED"/>
    <property type="match status" value="1"/>
</dbReference>
<dbReference type="Gene3D" id="1.10.1200.10">
    <property type="entry name" value="ACP-like"/>
    <property type="match status" value="2"/>
</dbReference>
<dbReference type="SUPFAM" id="SSF50129">
    <property type="entry name" value="GroES-like"/>
    <property type="match status" value="1"/>
</dbReference>
<dbReference type="SUPFAM" id="SSF51735">
    <property type="entry name" value="NAD(P)-binding Rossmann-fold domains"/>
    <property type="match status" value="5"/>
</dbReference>
<dbReference type="CDD" id="cd00833">
    <property type="entry name" value="PKS"/>
    <property type="match status" value="2"/>
</dbReference>